<protein>
    <submittedName>
        <fullName evidence="2">Uncharacterized protein</fullName>
    </submittedName>
</protein>
<reference evidence="2" key="1">
    <citation type="submission" date="2021-12" db="EMBL/GenBank/DDBJ databases">
        <title>Prjna785345.</title>
        <authorList>
            <person name="Rujirawat T."/>
            <person name="Krajaejun T."/>
        </authorList>
    </citation>
    <scope>NUCLEOTIDE SEQUENCE</scope>
    <source>
        <strain evidence="2">Pi057C3</strain>
    </source>
</reference>
<accession>A0AAD5Q541</accession>
<proteinExistence type="predicted"/>
<gene>
    <name evidence="2" type="ORF">P43SY_010954</name>
</gene>
<dbReference type="InterPro" id="IPR011992">
    <property type="entry name" value="EF-hand-dom_pair"/>
</dbReference>
<comment type="caution">
    <text evidence="2">The sequence shown here is derived from an EMBL/GenBank/DDBJ whole genome shotgun (WGS) entry which is preliminary data.</text>
</comment>
<dbReference type="EMBL" id="JAKCXM010001946">
    <property type="protein sequence ID" value="KAJ0390559.1"/>
    <property type="molecule type" value="Genomic_DNA"/>
</dbReference>
<feature type="compositionally biased region" description="Acidic residues" evidence="1">
    <location>
        <begin position="266"/>
        <end position="277"/>
    </location>
</feature>
<keyword evidence="3" id="KW-1185">Reference proteome</keyword>
<name>A0AAD5Q541_PYTIN</name>
<organism evidence="2 3">
    <name type="scientific">Pythium insidiosum</name>
    <name type="common">Pythiosis disease agent</name>
    <dbReference type="NCBI Taxonomy" id="114742"/>
    <lineage>
        <taxon>Eukaryota</taxon>
        <taxon>Sar</taxon>
        <taxon>Stramenopiles</taxon>
        <taxon>Oomycota</taxon>
        <taxon>Peronosporomycetes</taxon>
        <taxon>Pythiales</taxon>
        <taxon>Pythiaceae</taxon>
        <taxon>Pythium</taxon>
    </lineage>
</organism>
<evidence type="ECO:0000256" key="1">
    <source>
        <dbReference type="SAM" id="MobiDB-lite"/>
    </source>
</evidence>
<evidence type="ECO:0000313" key="2">
    <source>
        <dbReference type="EMBL" id="KAJ0390559.1"/>
    </source>
</evidence>
<dbReference type="Proteomes" id="UP001209570">
    <property type="component" value="Unassembled WGS sequence"/>
</dbReference>
<dbReference type="SUPFAM" id="SSF47473">
    <property type="entry name" value="EF-hand"/>
    <property type="match status" value="1"/>
</dbReference>
<feature type="compositionally biased region" description="Low complexity" evidence="1">
    <location>
        <begin position="191"/>
        <end position="217"/>
    </location>
</feature>
<dbReference type="Gene3D" id="1.10.238.10">
    <property type="entry name" value="EF-hand"/>
    <property type="match status" value="1"/>
</dbReference>
<evidence type="ECO:0000313" key="3">
    <source>
        <dbReference type="Proteomes" id="UP001209570"/>
    </source>
</evidence>
<sequence length="291" mass="31149">MLSDYKEKDLDFGLDAQGLGELVAGDKEWAQAIIDAFGCPNGIINALAFICGAVLVCSGPALEKAELIFDALDFDMTEQITMDEMVERNIPSDEELESITLQAYRELSKSAGQSITKNEFTKWVLRFINTAPTAQGEASIQDMLIQFGLIAPPPTSKDPTAEAPAEPEVSHESGEHSGDYGDEFDQETPRAAEVAGAEAVPPDEPTQSQSSPSQSLQAFESYDYTRPEFDASTGLPPPDPLGDALSADPTPRDAVAVPDTAPPTVDTEEQTQSEAPEDPVPSDTPTPEEGE</sequence>
<feature type="compositionally biased region" description="Basic and acidic residues" evidence="1">
    <location>
        <begin position="168"/>
        <end position="179"/>
    </location>
</feature>
<feature type="region of interest" description="Disordered" evidence="1">
    <location>
        <begin position="150"/>
        <end position="291"/>
    </location>
</feature>
<dbReference type="AlphaFoldDB" id="A0AAD5Q541"/>